<proteinExistence type="predicted"/>
<dbReference type="Proteomes" id="UP000054350">
    <property type="component" value="Unassembled WGS sequence"/>
</dbReference>
<gene>
    <name evidence="2" type="ORF">AMAG_20542</name>
</gene>
<keyword evidence="3" id="KW-1185">Reference proteome</keyword>
<reference evidence="3" key="2">
    <citation type="submission" date="2009-11" db="EMBL/GenBank/DDBJ databases">
        <title>The Genome Sequence of Allomyces macrogynus strain ATCC 38327.</title>
        <authorList>
            <consortium name="The Broad Institute Genome Sequencing Platform"/>
            <person name="Russ C."/>
            <person name="Cuomo C."/>
            <person name="Shea T."/>
            <person name="Young S.K."/>
            <person name="Zeng Q."/>
            <person name="Koehrsen M."/>
            <person name="Haas B."/>
            <person name="Borodovsky M."/>
            <person name="Guigo R."/>
            <person name="Alvarado L."/>
            <person name="Berlin A."/>
            <person name="Borenstein D."/>
            <person name="Chen Z."/>
            <person name="Engels R."/>
            <person name="Freedman E."/>
            <person name="Gellesch M."/>
            <person name="Goldberg J."/>
            <person name="Griggs A."/>
            <person name="Gujja S."/>
            <person name="Heiman D."/>
            <person name="Hepburn T."/>
            <person name="Howarth C."/>
            <person name="Jen D."/>
            <person name="Larson L."/>
            <person name="Lewis B."/>
            <person name="Mehta T."/>
            <person name="Park D."/>
            <person name="Pearson M."/>
            <person name="Roberts A."/>
            <person name="Saif S."/>
            <person name="Shenoy N."/>
            <person name="Sisk P."/>
            <person name="Stolte C."/>
            <person name="Sykes S."/>
            <person name="Walk T."/>
            <person name="White J."/>
            <person name="Yandava C."/>
            <person name="Burger G."/>
            <person name="Gray M.W."/>
            <person name="Holland P.W.H."/>
            <person name="King N."/>
            <person name="Lang F.B.F."/>
            <person name="Roger A.J."/>
            <person name="Ruiz-Trillo I."/>
            <person name="Lander E."/>
            <person name="Nusbaum C."/>
        </authorList>
    </citation>
    <scope>NUCLEOTIDE SEQUENCE [LARGE SCALE GENOMIC DNA]</scope>
    <source>
        <strain evidence="3">ATCC 38327</strain>
    </source>
</reference>
<name>A0A0L0TBQ2_ALLM3</name>
<organism evidence="2 3">
    <name type="scientific">Allomyces macrogynus (strain ATCC 38327)</name>
    <name type="common">Allomyces javanicus var. macrogynus</name>
    <dbReference type="NCBI Taxonomy" id="578462"/>
    <lineage>
        <taxon>Eukaryota</taxon>
        <taxon>Fungi</taxon>
        <taxon>Fungi incertae sedis</taxon>
        <taxon>Blastocladiomycota</taxon>
        <taxon>Blastocladiomycetes</taxon>
        <taxon>Blastocladiales</taxon>
        <taxon>Blastocladiaceae</taxon>
        <taxon>Allomyces</taxon>
    </lineage>
</organism>
<accession>A0A0L0TBQ2</accession>
<evidence type="ECO:0000256" key="1">
    <source>
        <dbReference type="SAM" id="MobiDB-lite"/>
    </source>
</evidence>
<evidence type="ECO:0000313" key="3">
    <source>
        <dbReference type="Proteomes" id="UP000054350"/>
    </source>
</evidence>
<evidence type="ECO:0000313" key="2">
    <source>
        <dbReference type="EMBL" id="KNE72125.1"/>
    </source>
</evidence>
<dbReference type="VEuPathDB" id="FungiDB:AMAG_20542"/>
<dbReference type="EMBL" id="GG745377">
    <property type="protein sequence ID" value="KNE72125.1"/>
    <property type="molecule type" value="Genomic_DNA"/>
</dbReference>
<protein>
    <submittedName>
        <fullName evidence="2">Uncharacterized protein</fullName>
    </submittedName>
</protein>
<dbReference type="AlphaFoldDB" id="A0A0L0TBQ2"/>
<sequence length="145" mass="15595">MISLVANLLMRCRLVSRPVSRWWSRSCTLMDVTRANGETPTTSMEGRDCISPACDARDPSLSAGSMEMLPAPASPSTRESCYYDTKCDRYACPSCETPCIIDHAEVVLDPQLDLPQSESPGAPHSQALGGLDAFKRVGIGSSPDA</sequence>
<feature type="region of interest" description="Disordered" evidence="1">
    <location>
        <begin position="113"/>
        <end position="145"/>
    </location>
</feature>
<reference evidence="2 3" key="1">
    <citation type="submission" date="2009-11" db="EMBL/GenBank/DDBJ databases">
        <title>Annotation of Allomyces macrogynus ATCC 38327.</title>
        <authorList>
            <consortium name="The Broad Institute Genome Sequencing Platform"/>
            <person name="Russ C."/>
            <person name="Cuomo C."/>
            <person name="Burger G."/>
            <person name="Gray M.W."/>
            <person name="Holland P.W.H."/>
            <person name="King N."/>
            <person name="Lang F.B.F."/>
            <person name="Roger A.J."/>
            <person name="Ruiz-Trillo I."/>
            <person name="Young S.K."/>
            <person name="Zeng Q."/>
            <person name="Gargeya S."/>
            <person name="Fitzgerald M."/>
            <person name="Haas B."/>
            <person name="Abouelleil A."/>
            <person name="Alvarado L."/>
            <person name="Arachchi H.M."/>
            <person name="Berlin A."/>
            <person name="Chapman S.B."/>
            <person name="Gearin G."/>
            <person name="Goldberg J."/>
            <person name="Griggs A."/>
            <person name="Gujja S."/>
            <person name="Hansen M."/>
            <person name="Heiman D."/>
            <person name="Howarth C."/>
            <person name="Larimer J."/>
            <person name="Lui A."/>
            <person name="MacDonald P.J.P."/>
            <person name="McCowen C."/>
            <person name="Montmayeur A."/>
            <person name="Murphy C."/>
            <person name="Neiman D."/>
            <person name="Pearson M."/>
            <person name="Priest M."/>
            <person name="Roberts A."/>
            <person name="Saif S."/>
            <person name="Shea T."/>
            <person name="Sisk P."/>
            <person name="Stolte C."/>
            <person name="Sykes S."/>
            <person name="Wortman J."/>
            <person name="Nusbaum C."/>
            <person name="Birren B."/>
        </authorList>
    </citation>
    <scope>NUCLEOTIDE SEQUENCE [LARGE SCALE GENOMIC DNA]</scope>
    <source>
        <strain evidence="2 3">ATCC 38327</strain>
    </source>
</reference>